<dbReference type="Proteomes" id="UP000003613">
    <property type="component" value="Unassembled WGS sequence"/>
</dbReference>
<comment type="caution">
    <text evidence="1">The sequence shown here is derived from an EMBL/GenBank/DDBJ whole genome shotgun (WGS) entry which is preliminary data.</text>
</comment>
<name>I4H7W5_MICAE</name>
<gene>
    <name evidence="1" type="ORF">MICAF_3590005</name>
</gene>
<dbReference type="HOGENOM" id="CLU_3119761_0_0_3"/>
<accession>I4H7W5</accession>
<dbReference type="AlphaFoldDB" id="I4H7W5"/>
<dbReference type="EMBL" id="CAIM01000289">
    <property type="protein sequence ID" value="CCI18139.1"/>
    <property type="molecule type" value="Genomic_DNA"/>
</dbReference>
<sequence>MYDAIKKVSATYIAGRQRNPSCNKKGNFDNQNRLVDLSLTLSALKDIDWL</sequence>
<reference evidence="1 2" key="1">
    <citation type="submission" date="2012-04" db="EMBL/GenBank/DDBJ databases">
        <authorList>
            <person name="Genoscope - CEA"/>
        </authorList>
    </citation>
    <scope>NUCLEOTIDE SEQUENCE [LARGE SCALE GENOMIC DNA]</scope>
    <source>
        <strain evidence="1 2">9807</strain>
    </source>
</reference>
<evidence type="ECO:0000313" key="1">
    <source>
        <dbReference type="EMBL" id="CCI18139.1"/>
    </source>
</evidence>
<evidence type="ECO:0000313" key="2">
    <source>
        <dbReference type="Proteomes" id="UP000003613"/>
    </source>
</evidence>
<organism evidence="1 2">
    <name type="scientific">Microcystis aeruginosa PCC 9807</name>
    <dbReference type="NCBI Taxonomy" id="1160283"/>
    <lineage>
        <taxon>Bacteria</taxon>
        <taxon>Bacillati</taxon>
        <taxon>Cyanobacteriota</taxon>
        <taxon>Cyanophyceae</taxon>
        <taxon>Oscillatoriophycideae</taxon>
        <taxon>Chroococcales</taxon>
        <taxon>Microcystaceae</taxon>
        <taxon>Microcystis</taxon>
    </lineage>
</organism>
<protein>
    <submittedName>
        <fullName evidence="1">Uncharacterized protein</fullName>
    </submittedName>
</protein>
<proteinExistence type="predicted"/>